<organism evidence="2">
    <name type="scientific">Prasinoderma coloniale</name>
    <dbReference type="NCBI Taxonomy" id="156133"/>
    <lineage>
        <taxon>Eukaryota</taxon>
        <taxon>Viridiplantae</taxon>
        <taxon>Prasinodermophyta</taxon>
        <taxon>Prasinodermophyceae</taxon>
        <taxon>Prasinodermales</taxon>
        <taxon>Prasinodermaceae</taxon>
        <taxon>Prasinoderma</taxon>
    </lineage>
</organism>
<dbReference type="AlphaFoldDB" id="A0A7R9TZE3"/>
<sequence>MDLGGGLGAHERRLALGLHAALEEMEEYVYGEKTPVKQQDQGRAVGRADGRAFARPHHGTGGPQGGAARPLSEQAAEWAAARPYLRARGRAILRQHPSAPGEASPARGPSATAGQEETFAEHYDGGGASAFVA</sequence>
<accession>A0A7R9TZE3</accession>
<evidence type="ECO:0000313" key="2">
    <source>
        <dbReference type="EMBL" id="CAD8249656.1"/>
    </source>
</evidence>
<name>A0A7R9TZE3_9VIRI</name>
<proteinExistence type="predicted"/>
<gene>
    <name evidence="2" type="ORF">PCOL08062_LOCUS11282</name>
</gene>
<evidence type="ECO:0000256" key="1">
    <source>
        <dbReference type="SAM" id="MobiDB-lite"/>
    </source>
</evidence>
<reference evidence="2" key="1">
    <citation type="submission" date="2021-01" db="EMBL/GenBank/DDBJ databases">
        <authorList>
            <person name="Corre E."/>
            <person name="Pelletier E."/>
            <person name="Niang G."/>
            <person name="Scheremetjew M."/>
            <person name="Finn R."/>
            <person name="Kale V."/>
            <person name="Holt S."/>
            <person name="Cochrane G."/>
            <person name="Meng A."/>
            <person name="Brown T."/>
            <person name="Cohen L."/>
        </authorList>
    </citation>
    <scope>NUCLEOTIDE SEQUENCE</scope>
    <source>
        <strain evidence="2">CCMP1413</strain>
    </source>
</reference>
<dbReference type="EMBL" id="HBDZ01014695">
    <property type="protein sequence ID" value="CAD8249656.1"/>
    <property type="molecule type" value="Transcribed_RNA"/>
</dbReference>
<feature type="region of interest" description="Disordered" evidence="1">
    <location>
        <begin position="32"/>
        <end position="74"/>
    </location>
</feature>
<protein>
    <submittedName>
        <fullName evidence="2">Uncharacterized protein</fullName>
    </submittedName>
</protein>
<feature type="region of interest" description="Disordered" evidence="1">
    <location>
        <begin position="93"/>
        <end position="133"/>
    </location>
</feature>